<dbReference type="AlphaFoldDB" id="A0A8H7SCI0"/>
<evidence type="ECO:0000313" key="2">
    <source>
        <dbReference type="Proteomes" id="UP000646827"/>
    </source>
</evidence>
<sequence>MICNIILDSQYRRILAKSNYAEVDQDSWTLKPQMVEVCARLLEEMIITENSKALLILGGELYSRLPSLDAHYEKTISVNKGNILQSSLPSIDTKYENIEVKLMDNDNAKKIISRTKTMNALYTSSIRLDNSEKPIIGVSSSNGFIPSKETRIFVEKHKLQEVKTLMQETTPSTNKQQLLYSFDEFSQLRQVRSKFDRSSTFLCYRFTSKYTNDIRMRPLTIWTLADRSRNQDRDSDATTASKLFKHIASQVWKDDFEASLDRSIVARLRRQCKPEENTWKQRPGQTNEEIDCVIMVHTGLTII</sequence>
<dbReference type="OrthoDB" id="2219666at2759"/>
<keyword evidence="2" id="KW-1185">Reference proteome</keyword>
<proteinExistence type="predicted"/>
<gene>
    <name evidence="1" type="ORF">INT45_002042</name>
</gene>
<protein>
    <submittedName>
        <fullName evidence="1">Uncharacterized protein</fullName>
    </submittedName>
</protein>
<organism evidence="1 2">
    <name type="scientific">Circinella minor</name>
    <dbReference type="NCBI Taxonomy" id="1195481"/>
    <lineage>
        <taxon>Eukaryota</taxon>
        <taxon>Fungi</taxon>
        <taxon>Fungi incertae sedis</taxon>
        <taxon>Mucoromycota</taxon>
        <taxon>Mucoromycotina</taxon>
        <taxon>Mucoromycetes</taxon>
        <taxon>Mucorales</taxon>
        <taxon>Lichtheimiaceae</taxon>
        <taxon>Circinella</taxon>
    </lineage>
</organism>
<reference evidence="1 2" key="1">
    <citation type="submission" date="2020-12" db="EMBL/GenBank/DDBJ databases">
        <title>Metabolic potential, ecology and presence of endohyphal bacteria is reflected in genomic diversity of Mucoromycotina.</title>
        <authorList>
            <person name="Muszewska A."/>
            <person name="Okrasinska A."/>
            <person name="Steczkiewicz K."/>
            <person name="Drgas O."/>
            <person name="Orlowska M."/>
            <person name="Perlinska-Lenart U."/>
            <person name="Aleksandrzak-Piekarczyk T."/>
            <person name="Szatraj K."/>
            <person name="Zielenkiewicz U."/>
            <person name="Pilsyk S."/>
            <person name="Malc E."/>
            <person name="Mieczkowski P."/>
            <person name="Kruszewska J.S."/>
            <person name="Biernat P."/>
            <person name="Pawlowska J."/>
        </authorList>
    </citation>
    <scope>NUCLEOTIDE SEQUENCE [LARGE SCALE GENOMIC DNA]</scope>
    <source>
        <strain evidence="1 2">CBS 142.35</strain>
    </source>
</reference>
<accession>A0A8H7SCI0</accession>
<dbReference type="EMBL" id="JAEPRB010000004">
    <property type="protein sequence ID" value="KAG2227804.1"/>
    <property type="molecule type" value="Genomic_DNA"/>
</dbReference>
<dbReference type="Proteomes" id="UP000646827">
    <property type="component" value="Unassembled WGS sequence"/>
</dbReference>
<comment type="caution">
    <text evidence="1">The sequence shown here is derived from an EMBL/GenBank/DDBJ whole genome shotgun (WGS) entry which is preliminary data.</text>
</comment>
<evidence type="ECO:0000313" key="1">
    <source>
        <dbReference type="EMBL" id="KAG2227804.1"/>
    </source>
</evidence>
<name>A0A8H7SCI0_9FUNG</name>